<evidence type="ECO:0000259" key="2">
    <source>
        <dbReference type="Pfam" id="PF07727"/>
    </source>
</evidence>
<keyword evidence="4" id="KW-1185">Reference proteome</keyword>
<organism evidence="3 4">
    <name type="scientific">Senna tora</name>
    <dbReference type="NCBI Taxonomy" id="362788"/>
    <lineage>
        <taxon>Eukaryota</taxon>
        <taxon>Viridiplantae</taxon>
        <taxon>Streptophyta</taxon>
        <taxon>Embryophyta</taxon>
        <taxon>Tracheophyta</taxon>
        <taxon>Spermatophyta</taxon>
        <taxon>Magnoliopsida</taxon>
        <taxon>eudicotyledons</taxon>
        <taxon>Gunneridae</taxon>
        <taxon>Pentapetalae</taxon>
        <taxon>rosids</taxon>
        <taxon>fabids</taxon>
        <taxon>Fabales</taxon>
        <taxon>Fabaceae</taxon>
        <taxon>Caesalpinioideae</taxon>
        <taxon>Cassia clade</taxon>
        <taxon>Senna</taxon>
    </lineage>
</organism>
<dbReference type="AlphaFoldDB" id="A0A834X7Z5"/>
<feature type="region of interest" description="Disordered" evidence="1">
    <location>
        <begin position="178"/>
        <end position="201"/>
    </location>
</feature>
<feature type="domain" description="Reverse transcriptase Ty1/copia-type" evidence="2">
    <location>
        <begin position="214"/>
        <end position="298"/>
    </location>
</feature>
<dbReference type="Proteomes" id="UP000634136">
    <property type="component" value="Unassembled WGS sequence"/>
</dbReference>
<dbReference type="PANTHER" id="PTHR34222:SF28">
    <property type="entry name" value="CCHC-TYPE DOMAIN-CONTAINING PROTEIN"/>
    <property type="match status" value="1"/>
</dbReference>
<sequence>MWNHLKERFSITDGPRIQQLQSNLANCKQKGMTIVDYFGQLEQLWDKLSNYDPVPTCKCSDCTCNITSTLEKKREDERVHTFLLGLDDNLYGTVPSTVLAQDPPPGVNKVYSILVQEERVKTMARAKDDQVEVMALATRTRHDSRDKNMVCSHCKKIGHDSANCFALVGYPEWWGDRPRGDGKGSGRGRGQSNNGGRGRGMMRANAAQTTTSSSVNLNVLVYVDDLIISGNHPNTIQMFKAYLGRCFHMKDLGFLKYFLGVEVARGPSGFFLYQRKCALDIVTETGLLGFRPASIPLEQNHRLALSTSALLDDPEKYRQQVGRLIYLCFTRPDLSYNVHVLSQFMTAPQDEH</sequence>
<gene>
    <name evidence="3" type="ORF">G2W53_008177</name>
</gene>
<evidence type="ECO:0000256" key="1">
    <source>
        <dbReference type="SAM" id="MobiDB-lite"/>
    </source>
</evidence>
<dbReference type="Pfam" id="PF07727">
    <property type="entry name" value="RVT_2"/>
    <property type="match status" value="1"/>
</dbReference>
<dbReference type="EMBL" id="JAAIUW010000003">
    <property type="protein sequence ID" value="KAF7839695.1"/>
    <property type="molecule type" value="Genomic_DNA"/>
</dbReference>
<evidence type="ECO:0000313" key="4">
    <source>
        <dbReference type="Proteomes" id="UP000634136"/>
    </source>
</evidence>
<reference evidence="3" key="1">
    <citation type="submission" date="2020-09" db="EMBL/GenBank/DDBJ databases">
        <title>Genome-Enabled Discovery of Anthraquinone Biosynthesis in Senna tora.</title>
        <authorList>
            <person name="Kang S.-H."/>
            <person name="Pandey R.P."/>
            <person name="Lee C.-M."/>
            <person name="Sim J.-S."/>
            <person name="Jeong J.-T."/>
            <person name="Choi B.-S."/>
            <person name="Jung M."/>
            <person name="Ginzburg D."/>
            <person name="Zhao K."/>
            <person name="Won S.Y."/>
            <person name="Oh T.-J."/>
            <person name="Yu Y."/>
            <person name="Kim N.-H."/>
            <person name="Lee O.R."/>
            <person name="Lee T.-H."/>
            <person name="Bashyal P."/>
            <person name="Kim T.-S."/>
            <person name="Lee W.-H."/>
            <person name="Kawkins C."/>
            <person name="Kim C.-K."/>
            <person name="Kim J.S."/>
            <person name="Ahn B.O."/>
            <person name="Rhee S.Y."/>
            <person name="Sohng J.K."/>
        </authorList>
    </citation>
    <scope>NUCLEOTIDE SEQUENCE</scope>
    <source>
        <tissue evidence="3">Leaf</tissue>
    </source>
</reference>
<dbReference type="PANTHER" id="PTHR34222">
    <property type="entry name" value="GAG_PRE-INTEGRS DOMAIN-CONTAINING PROTEIN"/>
    <property type="match status" value="1"/>
</dbReference>
<evidence type="ECO:0000313" key="3">
    <source>
        <dbReference type="EMBL" id="KAF7839695.1"/>
    </source>
</evidence>
<protein>
    <submittedName>
        <fullName evidence="3">Retrovirus-related Pol polyprotein from transposon TNT 1-94</fullName>
    </submittedName>
</protein>
<feature type="compositionally biased region" description="Gly residues" evidence="1">
    <location>
        <begin position="185"/>
        <end position="199"/>
    </location>
</feature>
<name>A0A834X7Z5_9FABA</name>
<dbReference type="InterPro" id="IPR013103">
    <property type="entry name" value="RVT_2"/>
</dbReference>
<accession>A0A834X7Z5</accession>
<dbReference type="OrthoDB" id="892939at2759"/>
<proteinExistence type="predicted"/>
<comment type="caution">
    <text evidence="3">The sequence shown here is derived from an EMBL/GenBank/DDBJ whole genome shotgun (WGS) entry which is preliminary data.</text>
</comment>